<dbReference type="SUPFAM" id="SSF102114">
    <property type="entry name" value="Radical SAM enzymes"/>
    <property type="match status" value="1"/>
</dbReference>
<name>A0A1T4ZU69_9FIRM</name>
<evidence type="ECO:0000259" key="11">
    <source>
        <dbReference type="PROSITE" id="PS51449"/>
    </source>
</evidence>
<dbReference type="GO" id="GO:0046872">
    <property type="term" value="F:metal ion binding"/>
    <property type="evidence" value="ECO:0007669"/>
    <property type="project" value="UniProtKB-KW"/>
</dbReference>
<keyword evidence="13" id="KW-0687">Ribonucleoprotein</keyword>
<dbReference type="FunFam" id="3.80.30.20:FF:000001">
    <property type="entry name" value="tRNA-2-methylthio-N(6)-dimethylallyladenosine synthase 2"/>
    <property type="match status" value="1"/>
</dbReference>
<dbReference type="InterPro" id="IPR020612">
    <property type="entry name" value="Methylthiotransferase_CS"/>
</dbReference>
<sequence length="442" mass="50357">MNKSVFISTLGCSKNLVDSEVMLNILLENGLQKVDSPQLADIAVINTCGFIESAKEESINEILEIAKYKQIGKLKHLIVTGCLSQRYSEELKKELPEVDSFLGTTSFEHIYNIIQGLELGENNSLILDINHDLKPDSKRSLLTEKYTAFLKIAEGCDNLCTYCIIPKLRGKYRSRKLEDIVKEAKELAASGVKEIIIIAQDTTKYGLDIYNEKSLPRLLRELNTIEDLNWIRFLYSYPEDIDLDLILAVKESDKVCSYFDMPIQHSHDQVLKRMNRKTTGKHIEDTIALIKAHIPEAVLRTTLITGFPGETDEEFDALYDFVKKIEFDRLGVFAYSKEEGTPAAIMSGQVAEEIKEERKNKIMQLQQEISLRKNQALIGKDFEVIIEKEIEPNLYEARSYRDVPEIDGIIYVKALASHNEGEFTKVTIKDAMEYDLLGDEII</sequence>
<evidence type="ECO:0000256" key="8">
    <source>
        <dbReference type="ARBA" id="ARBA00023014"/>
    </source>
</evidence>
<evidence type="ECO:0000313" key="14">
    <source>
        <dbReference type="Proteomes" id="UP000243406"/>
    </source>
</evidence>
<gene>
    <name evidence="10" type="primary">rimO</name>
    <name evidence="13" type="ORF">SAMN02745120_0406</name>
</gene>
<evidence type="ECO:0000256" key="3">
    <source>
        <dbReference type="ARBA" id="ARBA00022490"/>
    </source>
</evidence>
<dbReference type="GO" id="GO:0103039">
    <property type="term" value="F:protein methylthiotransferase activity"/>
    <property type="evidence" value="ECO:0007669"/>
    <property type="project" value="UniProtKB-EC"/>
</dbReference>
<dbReference type="InterPro" id="IPR002792">
    <property type="entry name" value="TRAM_dom"/>
</dbReference>
<feature type="domain" description="Radical SAM core" evidence="12">
    <location>
        <begin position="142"/>
        <end position="372"/>
    </location>
</feature>
<dbReference type="Gene3D" id="2.40.50.140">
    <property type="entry name" value="Nucleic acid-binding proteins"/>
    <property type="match status" value="1"/>
</dbReference>
<keyword evidence="6 10" id="KW-0479">Metal-binding</keyword>
<dbReference type="NCBIfam" id="TIGR01125">
    <property type="entry name" value="30S ribosomal protein S12 methylthiotransferase RimO"/>
    <property type="match status" value="1"/>
</dbReference>
<dbReference type="RefSeq" id="WP_079588395.1">
    <property type="nucleotide sequence ID" value="NZ_FUYN01000001.1"/>
</dbReference>
<keyword evidence="5 10" id="KW-0949">S-adenosyl-L-methionine</keyword>
<dbReference type="InterPro" id="IPR005840">
    <property type="entry name" value="Ribosomal_uS12_MeSTrfase_RimO"/>
</dbReference>
<feature type="binding site" evidence="10">
    <location>
        <position position="82"/>
    </location>
    <ligand>
        <name>[4Fe-4S] cluster</name>
        <dbReference type="ChEBI" id="CHEBI:49883"/>
        <label>1</label>
    </ligand>
</feature>
<dbReference type="SFLD" id="SFLDF00274">
    <property type="entry name" value="ribosomal_protein_S12_methylth"/>
    <property type="match status" value="1"/>
</dbReference>
<protein>
    <recommendedName>
        <fullName evidence="10">Ribosomal protein uS12 methylthiotransferase RimO</fullName>
        <shortName evidence="10">uS12 MTTase</shortName>
        <shortName evidence="10">uS12 methylthiotransferase</shortName>
        <ecNumber evidence="10">2.8.4.4</ecNumber>
    </recommendedName>
    <alternativeName>
        <fullName evidence="10">Ribosomal protein uS12 (aspartate-C(3))-methylthiotransferase</fullName>
    </alternativeName>
    <alternativeName>
        <fullName evidence="10">Ribosome maturation factor RimO</fullName>
    </alternativeName>
</protein>
<dbReference type="PANTHER" id="PTHR43837:SF1">
    <property type="entry name" value="RIBOSOMAL PROTEIN US12 METHYLTHIOTRANSFERASE RIMO"/>
    <property type="match status" value="1"/>
</dbReference>
<dbReference type="InterPro" id="IPR058240">
    <property type="entry name" value="rSAM_sf"/>
</dbReference>
<dbReference type="SFLD" id="SFLDG01082">
    <property type="entry name" value="B12-binding_domain_containing"/>
    <property type="match status" value="1"/>
</dbReference>
<comment type="subcellular location">
    <subcellularLocation>
        <location evidence="10">Cytoplasm</location>
    </subcellularLocation>
</comment>
<keyword evidence="14" id="KW-1185">Reference proteome</keyword>
<dbReference type="PROSITE" id="PS51918">
    <property type="entry name" value="RADICAL_SAM"/>
    <property type="match status" value="1"/>
</dbReference>
<comment type="cofactor">
    <cofactor evidence="10">
        <name>[4Fe-4S] cluster</name>
        <dbReference type="ChEBI" id="CHEBI:49883"/>
    </cofactor>
    <text evidence="10">Binds 2 [4Fe-4S] clusters. One cluster is coordinated with 3 cysteines and an exchangeable S-adenosyl-L-methionine.</text>
</comment>
<dbReference type="PANTHER" id="PTHR43837">
    <property type="entry name" value="RIBOSOMAL PROTEIN S12 METHYLTHIOTRANSFERASE RIMO"/>
    <property type="match status" value="1"/>
</dbReference>
<evidence type="ECO:0000256" key="2">
    <source>
        <dbReference type="ARBA" id="ARBA00022485"/>
    </source>
</evidence>
<dbReference type="GO" id="GO:0051539">
    <property type="term" value="F:4 iron, 4 sulfur cluster binding"/>
    <property type="evidence" value="ECO:0007669"/>
    <property type="project" value="UniProtKB-UniRule"/>
</dbReference>
<evidence type="ECO:0000256" key="10">
    <source>
        <dbReference type="HAMAP-Rule" id="MF_01865"/>
    </source>
</evidence>
<evidence type="ECO:0000256" key="6">
    <source>
        <dbReference type="ARBA" id="ARBA00022723"/>
    </source>
</evidence>
<dbReference type="CDD" id="cd01335">
    <property type="entry name" value="Radical_SAM"/>
    <property type="match status" value="1"/>
</dbReference>
<dbReference type="GO" id="GO:0035597">
    <property type="term" value="F:tRNA-2-methylthio-N(6)-dimethylallyladenosine(37) synthase activity"/>
    <property type="evidence" value="ECO:0007669"/>
    <property type="project" value="UniProtKB-EC"/>
</dbReference>
<evidence type="ECO:0000256" key="4">
    <source>
        <dbReference type="ARBA" id="ARBA00022679"/>
    </source>
</evidence>
<reference evidence="14" key="1">
    <citation type="submission" date="2017-02" db="EMBL/GenBank/DDBJ databases">
        <authorList>
            <person name="Varghese N."/>
            <person name="Submissions S."/>
        </authorList>
    </citation>
    <scope>NUCLEOTIDE SEQUENCE [LARGE SCALE GENOMIC DNA]</scope>
    <source>
        <strain evidence="14">ATCC 35199</strain>
    </source>
</reference>
<dbReference type="HAMAP" id="MF_01865">
    <property type="entry name" value="MTTase_RimO"/>
    <property type="match status" value="1"/>
</dbReference>
<dbReference type="GO" id="GO:0005829">
    <property type="term" value="C:cytosol"/>
    <property type="evidence" value="ECO:0007669"/>
    <property type="project" value="TreeGrafter"/>
</dbReference>
<dbReference type="NCBIfam" id="TIGR00089">
    <property type="entry name" value="MiaB/RimO family radical SAM methylthiotransferase"/>
    <property type="match status" value="1"/>
</dbReference>
<comment type="similarity">
    <text evidence="10">Belongs to the methylthiotransferase family. RimO subfamily.</text>
</comment>
<evidence type="ECO:0000313" key="13">
    <source>
        <dbReference type="EMBL" id="SKB26302.1"/>
    </source>
</evidence>
<keyword evidence="13" id="KW-0689">Ribosomal protein</keyword>
<dbReference type="Gene3D" id="3.40.50.12160">
    <property type="entry name" value="Methylthiotransferase, N-terminal domain"/>
    <property type="match status" value="1"/>
</dbReference>
<comment type="catalytic activity">
    <reaction evidence="10">
        <text>L-aspartate(89)-[ribosomal protein uS12]-hydrogen + (sulfur carrier)-SH + AH2 + 2 S-adenosyl-L-methionine = 3-methylsulfanyl-L-aspartate(89)-[ribosomal protein uS12]-hydrogen + (sulfur carrier)-H + 5'-deoxyadenosine + L-methionine + A + S-adenosyl-L-homocysteine + 2 H(+)</text>
        <dbReference type="Rhea" id="RHEA:37087"/>
        <dbReference type="Rhea" id="RHEA-COMP:10460"/>
        <dbReference type="Rhea" id="RHEA-COMP:10461"/>
        <dbReference type="Rhea" id="RHEA-COMP:14737"/>
        <dbReference type="Rhea" id="RHEA-COMP:14739"/>
        <dbReference type="ChEBI" id="CHEBI:13193"/>
        <dbReference type="ChEBI" id="CHEBI:15378"/>
        <dbReference type="ChEBI" id="CHEBI:17319"/>
        <dbReference type="ChEBI" id="CHEBI:17499"/>
        <dbReference type="ChEBI" id="CHEBI:29917"/>
        <dbReference type="ChEBI" id="CHEBI:29961"/>
        <dbReference type="ChEBI" id="CHEBI:57844"/>
        <dbReference type="ChEBI" id="CHEBI:57856"/>
        <dbReference type="ChEBI" id="CHEBI:59789"/>
        <dbReference type="ChEBI" id="CHEBI:64428"/>
        <dbReference type="ChEBI" id="CHEBI:73599"/>
        <dbReference type="EC" id="2.8.4.4"/>
    </reaction>
</comment>
<dbReference type="SFLD" id="SFLDS00029">
    <property type="entry name" value="Radical_SAM"/>
    <property type="match status" value="1"/>
</dbReference>
<feature type="binding site" evidence="10">
    <location>
        <position position="48"/>
    </location>
    <ligand>
        <name>[4Fe-4S] cluster</name>
        <dbReference type="ChEBI" id="CHEBI:49883"/>
        <label>1</label>
    </ligand>
</feature>
<dbReference type="InterPro" id="IPR023404">
    <property type="entry name" value="rSAM_horseshoe"/>
</dbReference>
<keyword evidence="7 10" id="KW-0408">Iron</keyword>
<dbReference type="Proteomes" id="UP000243406">
    <property type="component" value="Unassembled WGS sequence"/>
</dbReference>
<feature type="binding site" evidence="10">
    <location>
        <position position="156"/>
    </location>
    <ligand>
        <name>[4Fe-4S] cluster</name>
        <dbReference type="ChEBI" id="CHEBI:49883"/>
        <label>2</label>
        <note>4Fe-4S-S-AdoMet</note>
    </ligand>
</feature>
<dbReference type="InterPro" id="IPR006638">
    <property type="entry name" value="Elp3/MiaA/NifB-like_rSAM"/>
</dbReference>
<dbReference type="Gene3D" id="3.80.30.20">
    <property type="entry name" value="tm_1862 like domain"/>
    <property type="match status" value="1"/>
</dbReference>
<proteinExistence type="inferred from homology"/>
<dbReference type="InterPro" id="IPR005839">
    <property type="entry name" value="Methylthiotransferase"/>
</dbReference>
<comment type="function">
    <text evidence="10">Catalyzes the methylthiolation of an aspartic acid residue of ribosomal protein uS12.</text>
</comment>
<feature type="binding site" evidence="10">
    <location>
        <position position="160"/>
    </location>
    <ligand>
        <name>[4Fe-4S] cluster</name>
        <dbReference type="ChEBI" id="CHEBI:49883"/>
        <label>2</label>
        <note>4Fe-4S-S-AdoMet</note>
    </ligand>
</feature>
<dbReference type="Pfam" id="PF00919">
    <property type="entry name" value="UPF0004"/>
    <property type="match status" value="1"/>
</dbReference>
<dbReference type="OrthoDB" id="9805215at2"/>
<comment type="function">
    <text evidence="1">Catalyzes the methylthiolation of N6-(dimethylallyl)adenosine (i(6)A), leading to the formation of 2-methylthio-N6-(dimethylallyl)adenosine (ms(2)i(6)A) at position 37 in tRNAs that read codons beginning with uridine.</text>
</comment>
<dbReference type="AlphaFoldDB" id="A0A1T4ZU69"/>
<feature type="domain" description="MTTase N-terminal" evidence="11">
    <location>
        <begin position="3"/>
        <end position="119"/>
    </location>
</feature>
<dbReference type="SFLD" id="SFLDG01061">
    <property type="entry name" value="methylthiotransferase"/>
    <property type="match status" value="1"/>
</dbReference>
<accession>A0A1T4ZU69</accession>
<evidence type="ECO:0000256" key="9">
    <source>
        <dbReference type="ARBA" id="ARBA00051425"/>
    </source>
</evidence>
<dbReference type="EC" id="2.8.4.4" evidence="10"/>
<feature type="binding site" evidence="10">
    <location>
        <position position="163"/>
    </location>
    <ligand>
        <name>[4Fe-4S] cluster</name>
        <dbReference type="ChEBI" id="CHEBI:49883"/>
        <label>2</label>
        <note>4Fe-4S-S-AdoMet</note>
    </ligand>
</feature>
<dbReference type="InterPro" id="IPR013848">
    <property type="entry name" value="Methylthiotransferase_N"/>
</dbReference>
<dbReference type="InterPro" id="IPR007197">
    <property type="entry name" value="rSAM"/>
</dbReference>
<dbReference type="EMBL" id="FUYN01000001">
    <property type="protein sequence ID" value="SKB26302.1"/>
    <property type="molecule type" value="Genomic_DNA"/>
</dbReference>
<dbReference type="FunFam" id="3.40.50.12160:FF:000003">
    <property type="entry name" value="CDK5 regulatory subunit-associated protein 1"/>
    <property type="match status" value="1"/>
</dbReference>
<dbReference type="GO" id="GO:0035599">
    <property type="term" value="F:aspartic acid methylthiotransferase activity"/>
    <property type="evidence" value="ECO:0007669"/>
    <property type="project" value="TreeGrafter"/>
</dbReference>
<keyword evidence="3 10" id="KW-0963">Cytoplasm</keyword>
<evidence type="ECO:0000256" key="7">
    <source>
        <dbReference type="ARBA" id="ARBA00023004"/>
    </source>
</evidence>
<dbReference type="PROSITE" id="PS01278">
    <property type="entry name" value="MTTASE_RADICAL"/>
    <property type="match status" value="1"/>
</dbReference>
<dbReference type="PROSITE" id="PS51449">
    <property type="entry name" value="MTTASE_N"/>
    <property type="match status" value="1"/>
</dbReference>
<evidence type="ECO:0000256" key="5">
    <source>
        <dbReference type="ARBA" id="ARBA00022691"/>
    </source>
</evidence>
<feature type="binding site" evidence="10">
    <location>
        <position position="12"/>
    </location>
    <ligand>
        <name>[4Fe-4S] cluster</name>
        <dbReference type="ChEBI" id="CHEBI:49883"/>
        <label>1</label>
    </ligand>
</feature>
<keyword evidence="2 10" id="KW-0004">4Fe-4S</keyword>
<comment type="catalytic activity">
    <reaction evidence="9">
        <text>N(6)-dimethylallyladenosine(37) in tRNA + (sulfur carrier)-SH + AH2 + 2 S-adenosyl-L-methionine = 2-methylsulfanyl-N(6)-dimethylallyladenosine(37) in tRNA + (sulfur carrier)-H + 5'-deoxyadenosine + L-methionine + A + S-adenosyl-L-homocysteine + 2 H(+)</text>
        <dbReference type="Rhea" id="RHEA:37067"/>
        <dbReference type="Rhea" id="RHEA-COMP:10375"/>
        <dbReference type="Rhea" id="RHEA-COMP:10376"/>
        <dbReference type="Rhea" id="RHEA-COMP:14737"/>
        <dbReference type="Rhea" id="RHEA-COMP:14739"/>
        <dbReference type="ChEBI" id="CHEBI:13193"/>
        <dbReference type="ChEBI" id="CHEBI:15378"/>
        <dbReference type="ChEBI" id="CHEBI:17319"/>
        <dbReference type="ChEBI" id="CHEBI:17499"/>
        <dbReference type="ChEBI" id="CHEBI:29917"/>
        <dbReference type="ChEBI" id="CHEBI:57844"/>
        <dbReference type="ChEBI" id="CHEBI:57856"/>
        <dbReference type="ChEBI" id="CHEBI:59789"/>
        <dbReference type="ChEBI" id="CHEBI:64428"/>
        <dbReference type="ChEBI" id="CHEBI:74415"/>
        <dbReference type="ChEBI" id="CHEBI:74417"/>
        <dbReference type="EC" id="2.8.4.3"/>
    </reaction>
</comment>
<keyword evidence="4 10" id="KW-0808">Transferase</keyword>
<keyword evidence="8 10" id="KW-0411">Iron-sulfur</keyword>
<dbReference type="GO" id="GO:0005840">
    <property type="term" value="C:ribosome"/>
    <property type="evidence" value="ECO:0007669"/>
    <property type="project" value="UniProtKB-KW"/>
</dbReference>
<dbReference type="InterPro" id="IPR038135">
    <property type="entry name" value="Methylthiotransferase_N_sf"/>
</dbReference>
<dbReference type="Pfam" id="PF18693">
    <property type="entry name" value="TRAM_2"/>
    <property type="match status" value="1"/>
</dbReference>
<dbReference type="Pfam" id="PF04055">
    <property type="entry name" value="Radical_SAM"/>
    <property type="match status" value="1"/>
</dbReference>
<evidence type="ECO:0000259" key="12">
    <source>
        <dbReference type="PROSITE" id="PS51918"/>
    </source>
</evidence>
<dbReference type="InterPro" id="IPR012340">
    <property type="entry name" value="NA-bd_OB-fold"/>
</dbReference>
<organism evidence="13 14">
    <name type="scientific">Acetoanaerobium noterae</name>
    <dbReference type="NCBI Taxonomy" id="745369"/>
    <lineage>
        <taxon>Bacteria</taxon>
        <taxon>Bacillati</taxon>
        <taxon>Bacillota</taxon>
        <taxon>Clostridia</taxon>
        <taxon>Peptostreptococcales</taxon>
        <taxon>Filifactoraceae</taxon>
        <taxon>Acetoanaerobium</taxon>
    </lineage>
</organism>
<dbReference type="SMART" id="SM00729">
    <property type="entry name" value="Elp3"/>
    <property type="match status" value="1"/>
</dbReference>
<evidence type="ECO:0000256" key="1">
    <source>
        <dbReference type="ARBA" id="ARBA00003234"/>
    </source>
</evidence>